<dbReference type="AlphaFoldDB" id="A0AAV8TRQ9"/>
<proteinExistence type="inferred from homology"/>
<accession>A0AAV8TRQ9</accession>
<feature type="compositionally biased region" description="Low complexity" evidence="2">
    <location>
        <begin position="51"/>
        <end position="70"/>
    </location>
</feature>
<sequence length="292" mass="31837">MAAPIAPASMVIGFPNTINHHALNSPVLSFGHRSTSNVSAATKLFQSSGISTHSHSTDSFSSSSSLSRTSSDCHENNTETRSSTRSLPDLRSSTPEADMLPSVSSRLLTERNVNRPIGTTPADSSKTISASPCSRSLNLKTVRQLTGSVKTPGLALPLMKVTNDGGKKSRKEEDVHNLKMLHNHYLQWRYANAKAEARSEKPPSHELELTSLTLALEEEVEAKAKLVDIAAANDSSTPLLNDSMRKINIISHQYPKEDPCGELRATSGQEEEAFSWKIELSMAHIQIPRRTL</sequence>
<dbReference type="EMBL" id="JAIWQS010000003">
    <property type="protein sequence ID" value="KAJ8769423.1"/>
    <property type="molecule type" value="Genomic_DNA"/>
</dbReference>
<feature type="region of interest" description="Disordered" evidence="2">
    <location>
        <begin position="50"/>
        <end position="131"/>
    </location>
</feature>
<dbReference type="GO" id="GO:0051225">
    <property type="term" value="P:spindle assembly"/>
    <property type="evidence" value="ECO:0007669"/>
    <property type="project" value="TreeGrafter"/>
</dbReference>
<evidence type="ECO:0000256" key="2">
    <source>
        <dbReference type="SAM" id="MobiDB-lite"/>
    </source>
</evidence>
<name>A0AAV8TRQ9_9ROSI</name>
<dbReference type="GO" id="GO:0005880">
    <property type="term" value="C:nuclear microtubule"/>
    <property type="evidence" value="ECO:0007669"/>
    <property type="project" value="TreeGrafter"/>
</dbReference>
<gene>
    <name evidence="3" type="ORF">K2173_002913</name>
</gene>
<protein>
    <submittedName>
        <fullName evidence="3">Uncharacterized protein</fullName>
    </submittedName>
</protein>
<evidence type="ECO:0000256" key="1">
    <source>
        <dbReference type="ARBA" id="ARBA00010016"/>
    </source>
</evidence>
<dbReference type="InterPro" id="IPR007573">
    <property type="entry name" value="QWRF"/>
</dbReference>
<dbReference type="PANTHER" id="PTHR31807">
    <property type="entry name" value="AUGMIN FAMILY MEMBER"/>
    <property type="match status" value="1"/>
</dbReference>
<dbReference type="Proteomes" id="UP001159364">
    <property type="component" value="Linkage Group LG03"/>
</dbReference>
<reference evidence="3 4" key="1">
    <citation type="submission" date="2021-09" db="EMBL/GenBank/DDBJ databases">
        <title>Genomic insights and catalytic innovation underlie evolution of tropane alkaloids biosynthesis.</title>
        <authorList>
            <person name="Wang Y.-J."/>
            <person name="Tian T."/>
            <person name="Huang J.-P."/>
            <person name="Huang S.-X."/>
        </authorList>
    </citation>
    <scope>NUCLEOTIDE SEQUENCE [LARGE SCALE GENOMIC DNA]</scope>
    <source>
        <strain evidence="3">KIB-2018</strain>
        <tissue evidence="3">Leaf</tissue>
    </source>
</reference>
<comment type="similarity">
    <text evidence="1">Belongs to the QWRF family.</text>
</comment>
<dbReference type="GO" id="GO:0008017">
    <property type="term" value="F:microtubule binding"/>
    <property type="evidence" value="ECO:0007669"/>
    <property type="project" value="TreeGrafter"/>
</dbReference>
<organism evidence="3 4">
    <name type="scientific">Erythroxylum novogranatense</name>
    <dbReference type="NCBI Taxonomy" id="1862640"/>
    <lineage>
        <taxon>Eukaryota</taxon>
        <taxon>Viridiplantae</taxon>
        <taxon>Streptophyta</taxon>
        <taxon>Embryophyta</taxon>
        <taxon>Tracheophyta</taxon>
        <taxon>Spermatophyta</taxon>
        <taxon>Magnoliopsida</taxon>
        <taxon>eudicotyledons</taxon>
        <taxon>Gunneridae</taxon>
        <taxon>Pentapetalae</taxon>
        <taxon>rosids</taxon>
        <taxon>fabids</taxon>
        <taxon>Malpighiales</taxon>
        <taxon>Erythroxylaceae</taxon>
        <taxon>Erythroxylum</taxon>
    </lineage>
</organism>
<evidence type="ECO:0000313" key="4">
    <source>
        <dbReference type="Proteomes" id="UP001159364"/>
    </source>
</evidence>
<dbReference type="GO" id="GO:0005737">
    <property type="term" value="C:cytoplasm"/>
    <property type="evidence" value="ECO:0007669"/>
    <property type="project" value="TreeGrafter"/>
</dbReference>
<feature type="compositionally biased region" description="Polar residues" evidence="2">
    <location>
        <begin position="79"/>
        <end position="95"/>
    </location>
</feature>
<keyword evidence="4" id="KW-1185">Reference proteome</keyword>
<comment type="caution">
    <text evidence="3">The sequence shown here is derived from an EMBL/GenBank/DDBJ whole genome shotgun (WGS) entry which is preliminary data.</text>
</comment>
<evidence type="ECO:0000313" key="3">
    <source>
        <dbReference type="EMBL" id="KAJ8769423.1"/>
    </source>
</evidence>
<dbReference type="Pfam" id="PF04484">
    <property type="entry name" value="QWRF"/>
    <property type="match status" value="1"/>
</dbReference>
<dbReference type="PANTHER" id="PTHR31807:SF6">
    <property type="entry name" value="PROTEIN ENDOSPERM DEFECTIVE 1-RELATED"/>
    <property type="match status" value="1"/>
</dbReference>
<feature type="compositionally biased region" description="Polar residues" evidence="2">
    <location>
        <begin position="121"/>
        <end position="131"/>
    </location>
</feature>